<dbReference type="PANTHER" id="PTHR33594">
    <property type="entry name" value="SUPERFAMILY HYDROLASE, PUTATIVE (AFU_ORTHOLOGUE AFUA_1G03035)-RELATED"/>
    <property type="match status" value="1"/>
</dbReference>
<dbReference type="GO" id="GO:0016787">
    <property type="term" value="F:hydrolase activity"/>
    <property type="evidence" value="ECO:0007669"/>
    <property type="project" value="UniProtKB-KW"/>
</dbReference>
<sequence length="217" mass="24685">MCNRETISAAEKYVRELMSGEGTGHDWWHVLRVWNNAKNIAASEKANVYVVELAALLHDVGDHKFHDGDETVGPRIAREWLEQQQVPEEVICHVCSIIRDLSFKGAGTSSAMPTLEGKIVQDADRLDAIGAIGVARTFAYGGHRNREMYNPGIKPELHESFEAYKGSSAPTINHFYEKLLLLKERMHTASAREIAQQRHQYMEGFLEQFYAEWEGRR</sequence>
<evidence type="ECO:0000313" key="3">
    <source>
        <dbReference type="Proteomes" id="UP000186551"/>
    </source>
</evidence>
<dbReference type="InterPro" id="IPR003607">
    <property type="entry name" value="HD/PDEase_dom"/>
</dbReference>
<evidence type="ECO:0000259" key="1">
    <source>
        <dbReference type="PROSITE" id="PS51831"/>
    </source>
</evidence>
<keyword evidence="2" id="KW-0378">Hydrolase</keyword>
<dbReference type="SUPFAM" id="SSF109604">
    <property type="entry name" value="HD-domain/PDEase-like"/>
    <property type="match status" value="1"/>
</dbReference>
<protein>
    <submittedName>
        <fullName evidence="2">Phosphohydrolase</fullName>
    </submittedName>
</protein>
<dbReference type="AlphaFoldDB" id="A0A1Q5PGS7"/>
<dbReference type="Gene3D" id="1.20.58.1910">
    <property type="match status" value="1"/>
</dbReference>
<dbReference type="EMBL" id="LVWA01000003">
    <property type="protein sequence ID" value="OKL41428.1"/>
    <property type="molecule type" value="Genomic_DNA"/>
</dbReference>
<dbReference type="SMART" id="SM00471">
    <property type="entry name" value="HDc"/>
    <property type="match status" value="1"/>
</dbReference>
<dbReference type="PANTHER" id="PTHR33594:SF1">
    <property type="entry name" value="HD_PDEASE DOMAIN-CONTAINING PROTEIN"/>
    <property type="match status" value="1"/>
</dbReference>
<name>A0A1Q5PGS7_9BACT</name>
<dbReference type="Proteomes" id="UP000186551">
    <property type="component" value="Unassembled WGS sequence"/>
</dbReference>
<dbReference type="Gene3D" id="1.10.472.50">
    <property type="entry name" value="HD-domain/PDEase-like"/>
    <property type="match status" value="1"/>
</dbReference>
<dbReference type="CDD" id="cd00077">
    <property type="entry name" value="HDc"/>
    <property type="match status" value="1"/>
</dbReference>
<feature type="domain" description="HD" evidence="1">
    <location>
        <begin position="26"/>
        <end position="129"/>
    </location>
</feature>
<organism evidence="2 3">
    <name type="scientific">Pontibacter flavimaris</name>
    <dbReference type="NCBI Taxonomy" id="1797110"/>
    <lineage>
        <taxon>Bacteria</taxon>
        <taxon>Pseudomonadati</taxon>
        <taxon>Bacteroidota</taxon>
        <taxon>Cytophagia</taxon>
        <taxon>Cytophagales</taxon>
        <taxon>Hymenobacteraceae</taxon>
        <taxon>Pontibacter</taxon>
    </lineage>
</organism>
<dbReference type="Pfam" id="PF01966">
    <property type="entry name" value="HD"/>
    <property type="match status" value="1"/>
</dbReference>
<gene>
    <name evidence="2" type="ORF">A3841_10240</name>
</gene>
<keyword evidence="3" id="KW-1185">Reference proteome</keyword>
<accession>A0A1Q5PGS7</accession>
<dbReference type="RefSeq" id="WP_073850843.1">
    <property type="nucleotide sequence ID" value="NZ_LVWA01000003.1"/>
</dbReference>
<dbReference type="OrthoDB" id="9797344at2"/>
<comment type="caution">
    <text evidence="2">The sequence shown here is derived from an EMBL/GenBank/DDBJ whole genome shotgun (WGS) entry which is preliminary data.</text>
</comment>
<evidence type="ECO:0000313" key="2">
    <source>
        <dbReference type="EMBL" id="OKL41428.1"/>
    </source>
</evidence>
<reference evidence="2 3" key="1">
    <citation type="submission" date="2016-03" db="EMBL/GenBank/DDBJ databases">
        <title>Genome sequence of Pontibacter sp. nov., of the family cytophagaceae, isolated from marine sediment of the Yellow Sea, China.</title>
        <authorList>
            <person name="Zhang G."/>
            <person name="Zhang R."/>
        </authorList>
    </citation>
    <scope>NUCLEOTIDE SEQUENCE [LARGE SCALE GENOMIC DNA]</scope>
    <source>
        <strain evidence="2 3">S10-8</strain>
    </source>
</reference>
<dbReference type="InterPro" id="IPR006674">
    <property type="entry name" value="HD_domain"/>
</dbReference>
<dbReference type="STRING" id="1797110.A3841_10240"/>
<proteinExistence type="predicted"/>
<dbReference type="PROSITE" id="PS51831">
    <property type="entry name" value="HD"/>
    <property type="match status" value="1"/>
</dbReference>